<protein>
    <submittedName>
        <fullName evidence="2">Uncharacterized protein</fullName>
    </submittedName>
</protein>
<sequence>MSKVSKFDFVFFVALWVNLINYFKPTAGWPYFPDVIDALVPAVGALGSHVTMLAIMALKLPTEDQVRTWATLRSQKREIKKQLKDPMLDDEYKAALKQRYTLLHKTKLDSLGIEVTPADKQ</sequence>
<feature type="transmembrane region" description="Helical" evidence="1">
    <location>
        <begin position="7"/>
        <end position="23"/>
    </location>
</feature>
<accession>A9L166</accession>
<organism evidence="2 3">
    <name type="scientific">Shewanella baltica (strain OS195)</name>
    <dbReference type="NCBI Taxonomy" id="399599"/>
    <lineage>
        <taxon>Bacteria</taxon>
        <taxon>Pseudomonadati</taxon>
        <taxon>Pseudomonadota</taxon>
        <taxon>Gammaproteobacteria</taxon>
        <taxon>Alteromonadales</taxon>
        <taxon>Shewanellaceae</taxon>
        <taxon>Shewanella</taxon>
    </lineage>
</organism>
<evidence type="ECO:0000313" key="2">
    <source>
        <dbReference type="EMBL" id="ABX49311.1"/>
    </source>
</evidence>
<gene>
    <name evidence="2" type="ordered locus">Sbal195_2142</name>
</gene>
<keyword evidence="1" id="KW-0812">Transmembrane</keyword>
<evidence type="ECO:0000256" key="1">
    <source>
        <dbReference type="SAM" id="Phobius"/>
    </source>
</evidence>
<name>A9L166_SHEB9</name>
<reference evidence="2 3" key="1">
    <citation type="submission" date="2007-11" db="EMBL/GenBank/DDBJ databases">
        <title>Complete sequence of chromosome of Shewanella baltica OS195.</title>
        <authorList>
            <consortium name="US DOE Joint Genome Institute"/>
            <person name="Copeland A."/>
            <person name="Lucas S."/>
            <person name="Lapidus A."/>
            <person name="Barry K."/>
            <person name="Glavina del Rio T."/>
            <person name="Dalin E."/>
            <person name="Tice H."/>
            <person name="Pitluck S."/>
            <person name="Chain P."/>
            <person name="Malfatti S."/>
            <person name="Shin M."/>
            <person name="Vergez L."/>
            <person name="Schmutz J."/>
            <person name="Larimer F."/>
            <person name="Land M."/>
            <person name="Hauser L."/>
            <person name="Kyrpides N."/>
            <person name="Kim E."/>
            <person name="Brettar I."/>
            <person name="Rodrigues J."/>
            <person name="Konstantinidis K."/>
            <person name="Klappenbach J."/>
            <person name="Hofle M."/>
            <person name="Tiedje J."/>
            <person name="Richardson P."/>
        </authorList>
    </citation>
    <scope>NUCLEOTIDE SEQUENCE [LARGE SCALE GENOMIC DNA]</scope>
    <source>
        <strain evidence="2 3">OS195</strain>
    </source>
</reference>
<keyword evidence="1" id="KW-0472">Membrane</keyword>
<evidence type="ECO:0000313" key="3">
    <source>
        <dbReference type="Proteomes" id="UP000000770"/>
    </source>
</evidence>
<feature type="transmembrane region" description="Helical" evidence="1">
    <location>
        <begin position="35"/>
        <end position="58"/>
    </location>
</feature>
<keyword evidence="1" id="KW-1133">Transmembrane helix</keyword>
<dbReference type="HOGENOM" id="CLU_2036447_0_0_6"/>
<dbReference type="AlphaFoldDB" id="A9L166"/>
<proteinExistence type="predicted"/>
<dbReference type="KEGG" id="sbn:Sbal195_2142"/>
<dbReference type="RefSeq" id="WP_012197082.1">
    <property type="nucleotide sequence ID" value="NC_009997.1"/>
</dbReference>
<dbReference type="Proteomes" id="UP000000770">
    <property type="component" value="Chromosome"/>
</dbReference>
<dbReference type="EMBL" id="CP000891">
    <property type="protein sequence ID" value="ABX49311.1"/>
    <property type="molecule type" value="Genomic_DNA"/>
</dbReference>
<dbReference type="GeneID" id="11772290"/>